<dbReference type="AlphaFoldDB" id="A0A3Q3JRU7"/>
<organism evidence="2 3">
    <name type="scientific">Monopterus albus</name>
    <name type="common">Swamp eel</name>
    <dbReference type="NCBI Taxonomy" id="43700"/>
    <lineage>
        <taxon>Eukaryota</taxon>
        <taxon>Metazoa</taxon>
        <taxon>Chordata</taxon>
        <taxon>Craniata</taxon>
        <taxon>Vertebrata</taxon>
        <taxon>Euteleostomi</taxon>
        <taxon>Actinopterygii</taxon>
        <taxon>Neopterygii</taxon>
        <taxon>Teleostei</taxon>
        <taxon>Neoteleostei</taxon>
        <taxon>Acanthomorphata</taxon>
        <taxon>Anabantaria</taxon>
        <taxon>Synbranchiformes</taxon>
        <taxon>Synbranchidae</taxon>
        <taxon>Monopterus</taxon>
    </lineage>
</organism>
<evidence type="ECO:0000313" key="3">
    <source>
        <dbReference type="Proteomes" id="UP000261600"/>
    </source>
</evidence>
<keyword evidence="3" id="KW-1185">Reference proteome</keyword>
<dbReference type="Proteomes" id="UP000261600">
    <property type="component" value="Unplaced"/>
</dbReference>
<evidence type="ECO:0000256" key="1">
    <source>
        <dbReference type="SAM" id="Phobius"/>
    </source>
</evidence>
<evidence type="ECO:0000313" key="2">
    <source>
        <dbReference type="Ensembl" id="ENSMALP00000023278.1"/>
    </source>
</evidence>
<dbReference type="Ensembl" id="ENSMALT00000023726.1">
    <property type="protein sequence ID" value="ENSMALP00000023278.1"/>
    <property type="gene ID" value="ENSMALG00000016227.1"/>
</dbReference>
<protein>
    <submittedName>
        <fullName evidence="2">Uncharacterized protein</fullName>
    </submittedName>
</protein>
<accession>A0A3Q3JRU7</accession>
<keyword evidence="1" id="KW-0472">Membrane</keyword>
<reference evidence="2" key="2">
    <citation type="submission" date="2025-09" db="UniProtKB">
        <authorList>
            <consortium name="Ensembl"/>
        </authorList>
    </citation>
    <scope>IDENTIFICATION</scope>
</reference>
<reference evidence="2" key="1">
    <citation type="submission" date="2025-08" db="UniProtKB">
        <authorList>
            <consortium name="Ensembl"/>
        </authorList>
    </citation>
    <scope>IDENTIFICATION</scope>
</reference>
<keyword evidence="1" id="KW-1133">Transmembrane helix</keyword>
<feature type="transmembrane region" description="Helical" evidence="1">
    <location>
        <begin position="20"/>
        <end position="41"/>
    </location>
</feature>
<keyword evidence="1" id="KW-0812">Transmembrane</keyword>
<proteinExistence type="predicted"/>
<name>A0A3Q3JRU7_MONAL</name>
<sequence>MTVCCLHMCSECSAVQRRTLATRGCVCVLLCLSVCVCLNLLHEAVMFSGPRGSLFGFSVDFHTVDNK</sequence>